<dbReference type="SUPFAM" id="SSF141371">
    <property type="entry name" value="PilZ domain-like"/>
    <property type="match status" value="1"/>
</dbReference>
<dbReference type="RefSeq" id="WP_148865536.1">
    <property type="nucleotide sequence ID" value="NZ_VNHO01000001.1"/>
</dbReference>
<gene>
    <name evidence="3" type="ORF">LZ11_00069</name>
</gene>
<dbReference type="Pfam" id="PF07238">
    <property type="entry name" value="PilZ"/>
    <property type="match status" value="1"/>
</dbReference>
<sequence length="212" mass="24807">MRNKNLEIGMKVEIEVIRDDQNIIFPTKVEDFDGDRVLLGMPFFEGKIFFLRSDELVRIYYAKSDCFYFVRAKVVEKKYAPIPVIAVKLMGPPEKNQRRDYFRVQVSLKVMVRPEGTENWMNAYVVDLSASGAMIYSGKEIGKEQIVEIKLPLNSKEFNLKAKVVRITKDPMRSINPYNMGVQFIDIEEHMRDEIIKFILTEQRKLRQKGCI</sequence>
<feature type="domain" description="PilZ" evidence="1">
    <location>
        <begin position="97"/>
        <end position="199"/>
    </location>
</feature>
<dbReference type="InterPro" id="IPR009875">
    <property type="entry name" value="PilZ_domain"/>
</dbReference>
<dbReference type="AlphaFoldDB" id="A0A5S5B023"/>
<protein>
    <submittedName>
        <fullName evidence="3">C-di-GMP-binding flagellar brake protein YcgR</fullName>
    </submittedName>
</protein>
<comment type="caution">
    <text evidence="3">The sequence shown here is derived from an EMBL/GenBank/DDBJ whole genome shotgun (WGS) entry which is preliminary data.</text>
</comment>
<dbReference type="EMBL" id="VNHO01000001">
    <property type="protein sequence ID" value="TYP59908.1"/>
    <property type="molecule type" value="Genomic_DNA"/>
</dbReference>
<keyword evidence="4" id="KW-1185">Reference proteome</keyword>
<feature type="domain" description="Type III secretion system flagellar brake protein YcgR PilZN" evidence="2">
    <location>
        <begin position="7"/>
        <end position="88"/>
    </location>
</feature>
<organism evidence="3 4">
    <name type="scientific">Thermosediminibacter litoriperuensis</name>
    <dbReference type="NCBI Taxonomy" id="291989"/>
    <lineage>
        <taxon>Bacteria</taxon>
        <taxon>Bacillati</taxon>
        <taxon>Bacillota</taxon>
        <taxon>Clostridia</taxon>
        <taxon>Thermosediminibacterales</taxon>
        <taxon>Thermosediminibacteraceae</taxon>
        <taxon>Thermosediminibacter</taxon>
    </lineage>
</organism>
<accession>A0A5S5B023</accession>
<dbReference type="Proteomes" id="UP000322294">
    <property type="component" value="Unassembled WGS sequence"/>
</dbReference>
<reference evidence="3 4" key="1">
    <citation type="submission" date="2019-07" db="EMBL/GenBank/DDBJ databases">
        <title>Genomic Encyclopedia of Type Strains, Phase I: the one thousand microbial genomes (KMG-I) project.</title>
        <authorList>
            <person name="Kyrpides N."/>
        </authorList>
    </citation>
    <scope>NUCLEOTIDE SEQUENCE [LARGE SCALE GENOMIC DNA]</scope>
    <source>
        <strain evidence="3 4">DSM 16647</strain>
    </source>
</reference>
<keyword evidence="3" id="KW-0282">Flagellum</keyword>
<keyword evidence="3" id="KW-0966">Cell projection</keyword>
<evidence type="ECO:0000313" key="4">
    <source>
        <dbReference type="Proteomes" id="UP000322294"/>
    </source>
</evidence>
<dbReference type="Gene3D" id="2.40.10.220">
    <property type="entry name" value="predicted glycosyltransferase like domains"/>
    <property type="match status" value="1"/>
</dbReference>
<evidence type="ECO:0000313" key="3">
    <source>
        <dbReference type="EMBL" id="TYP59908.1"/>
    </source>
</evidence>
<dbReference type="GO" id="GO:0035438">
    <property type="term" value="F:cyclic-di-GMP binding"/>
    <property type="evidence" value="ECO:0007669"/>
    <property type="project" value="InterPro"/>
</dbReference>
<evidence type="ECO:0000259" key="1">
    <source>
        <dbReference type="Pfam" id="PF07238"/>
    </source>
</evidence>
<dbReference type="Pfam" id="PF12945">
    <property type="entry name" value="PilZNR"/>
    <property type="match status" value="1"/>
</dbReference>
<dbReference type="InterPro" id="IPR009926">
    <property type="entry name" value="T3SS_YcgR_PilZN"/>
</dbReference>
<proteinExistence type="predicted"/>
<dbReference type="OrthoDB" id="9783080at2"/>
<keyword evidence="3" id="KW-0969">Cilium</keyword>
<name>A0A5S5B023_9FIRM</name>
<evidence type="ECO:0000259" key="2">
    <source>
        <dbReference type="Pfam" id="PF12945"/>
    </source>
</evidence>